<protein>
    <submittedName>
        <fullName evidence="2">Pyridoxamine 5-phosphate oxidase</fullName>
    </submittedName>
</protein>
<evidence type="ECO:0000313" key="3">
    <source>
        <dbReference type="Proteomes" id="UP000076268"/>
    </source>
</evidence>
<feature type="domain" description="Pyridoxamine 5'-phosphate oxidase N-terminal" evidence="1">
    <location>
        <begin position="2"/>
        <end position="86"/>
    </location>
</feature>
<dbReference type="Pfam" id="PF01243">
    <property type="entry name" value="PNPOx_N"/>
    <property type="match status" value="1"/>
</dbReference>
<reference evidence="2 3" key="1">
    <citation type="submission" date="2016-02" db="EMBL/GenBank/DDBJ databases">
        <title>Anaerosporomusa subterraneum gen. nov., sp. nov., a spore-forming obligate anaerobe isolated from saprolite.</title>
        <authorList>
            <person name="Choi J.K."/>
            <person name="Shah M."/>
            <person name="Yee N."/>
        </authorList>
    </citation>
    <scope>NUCLEOTIDE SEQUENCE [LARGE SCALE GENOMIC DNA]</scope>
    <source>
        <strain evidence="2 3">RU4</strain>
    </source>
</reference>
<evidence type="ECO:0000259" key="1">
    <source>
        <dbReference type="Pfam" id="PF01243"/>
    </source>
</evidence>
<dbReference type="InterPro" id="IPR011576">
    <property type="entry name" value="Pyridox_Oxase_N"/>
</dbReference>
<dbReference type="SUPFAM" id="SSF50475">
    <property type="entry name" value="FMN-binding split barrel"/>
    <property type="match status" value="1"/>
</dbReference>
<dbReference type="InterPro" id="IPR012349">
    <property type="entry name" value="Split_barrel_FMN-bd"/>
</dbReference>
<gene>
    <name evidence="2" type="ORF">AXX12_00975</name>
</gene>
<evidence type="ECO:0000313" key="2">
    <source>
        <dbReference type="EMBL" id="KYZ78149.1"/>
    </source>
</evidence>
<dbReference type="RefSeq" id="WP_066236862.1">
    <property type="nucleotide sequence ID" value="NZ_LSGP01000001.1"/>
</dbReference>
<dbReference type="Gene3D" id="2.30.110.10">
    <property type="entry name" value="Electron Transport, Fmn-binding Protein, Chain A"/>
    <property type="match status" value="1"/>
</dbReference>
<dbReference type="EMBL" id="LSGP01000001">
    <property type="protein sequence ID" value="KYZ78149.1"/>
    <property type="molecule type" value="Genomic_DNA"/>
</dbReference>
<proteinExistence type="predicted"/>
<dbReference type="STRING" id="1794912.AXX12_00975"/>
<accession>A0A154BW36</accession>
<dbReference type="Proteomes" id="UP000076268">
    <property type="component" value="Unassembled WGS sequence"/>
</dbReference>
<dbReference type="AlphaFoldDB" id="A0A154BW36"/>
<comment type="caution">
    <text evidence="2">The sequence shown here is derived from an EMBL/GenBank/DDBJ whole genome shotgun (WGS) entry which is preliminary data.</text>
</comment>
<dbReference type="OrthoDB" id="9792542at2"/>
<sequence length="131" mass="14546">MKEVLDFLTANKVFYLATTGGDQPHVRPMGFVMEHDGKLTFCTSNQKEMYKQLVANPNVELCCVDANFNTLRICGKAVFCTTEKTQCKALAIMPALGRMYAVGDGKFEIFYLANAQAVCQTMSGEKKVWAV</sequence>
<name>A0A154BW36_ANASB</name>
<organism evidence="2 3">
    <name type="scientific">Anaerosporomusa subterranea</name>
    <dbReference type="NCBI Taxonomy" id="1794912"/>
    <lineage>
        <taxon>Bacteria</taxon>
        <taxon>Bacillati</taxon>
        <taxon>Bacillota</taxon>
        <taxon>Negativicutes</taxon>
        <taxon>Acetonemataceae</taxon>
        <taxon>Anaerosporomusa</taxon>
    </lineage>
</organism>
<keyword evidence="3" id="KW-1185">Reference proteome</keyword>